<evidence type="ECO:0000313" key="1">
    <source>
        <dbReference type="EMBL" id="TXD34122.1"/>
    </source>
</evidence>
<evidence type="ECO:0000313" key="2">
    <source>
        <dbReference type="Proteomes" id="UP000321046"/>
    </source>
</evidence>
<dbReference type="Proteomes" id="UP000321046">
    <property type="component" value="Unassembled WGS sequence"/>
</dbReference>
<proteinExistence type="predicted"/>
<reference evidence="1 2" key="1">
    <citation type="submission" date="2019-08" db="EMBL/GenBank/DDBJ databases">
        <title>Bradymonadales sp. TMQ2.</title>
        <authorList>
            <person name="Liang Q."/>
        </authorList>
    </citation>
    <scope>NUCLEOTIDE SEQUENCE [LARGE SCALE GENOMIC DNA]</scope>
    <source>
        <strain evidence="1 2">TMQ2</strain>
    </source>
</reference>
<dbReference type="AlphaFoldDB" id="A0A5C6WZC4"/>
<protein>
    <submittedName>
        <fullName evidence="1">Uncharacterized protein</fullName>
    </submittedName>
</protein>
<dbReference type="RefSeq" id="WP_146975436.1">
    <property type="nucleotide sequence ID" value="NZ_VOSL01000057.1"/>
</dbReference>
<sequence>MVAIRECLIRAIAGGAGFGAWAVVLCLSGEAGAQETRWEAAVRAGSEYDSNPYREEGAGSAGDGLTRYYGELELESEVGERGQVRGQVQHGGKVFWGAREADAFLSAAQVVGSRWFASGLMVSAAGDVKDRSERVSVRDYVRAGGSGQVVWSGGPVRVWGGGGWRYFGFKPQPEVSSQGPTAQVGAALRLRSDVWARAAWSRSWRGFEGEPLRLEEGQTLGWQEGARRADVFDVVQVGVSHRRWLVAELGYAYQRNQSNSYGQGLRRHQVEASLTLPGPWETFVSGRAEVQRTRYEDPVLIDETFVIDDENRNALVVAVARQVAEHWEVELRYDLYAQEFGVGEAYGRQVLGLSVAYRAGGQE</sequence>
<organism evidence="1 2">
    <name type="scientific">Lujinxingia vulgaris</name>
    <dbReference type="NCBI Taxonomy" id="2600176"/>
    <lineage>
        <taxon>Bacteria</taxon>
        <taxon>Deltaproteobacteria</taxon>
        <taxon>Bradymonadales</taxon>
        <taxon>Lujinxingiaceae</taxon>
        <taxon>Lujinxingia</taxon>
    </lineage>
</organism>
<dbReference type="OrthoDB" id="5494021at2"/>
<dbReference type="EMBL" id="VOSL01000057">
    <property type="protein sequence ID" value="TXD34122.1"/>
    <property type="molecule type" value="Genomic_DNA"/>
</dbReference>
<comment type="caution">
    <text evidence="1">The sequence shown here is derived from an EMBL/GenBank/DDBJ whole genome shotgun (WGS) entry which is preliminary data.</text>
</comment>
<gene>
    <name evidence="1" type="ORF">FRC96_14565</name>
</gene>
<name>A0A5C6WZC4_9DELT</name>
<accession>A0A5C6WZC4</accession>